<evidence type="ECO:0000256" key="4">
    <source>
        <dbReference type="SAM" id="SignalP"/>
    </source>
</evidence>
<dbReference type="PANTHER" id="PTHR30024">
    <property type="entry name" value="ALIPHATIC SULFONATES-BINDING PROTEIN-RELATED"/>
    <property type="match status" value="1"/>
</dbReference>
<dbReference type="GO" id="GO:0042597">
    <property type="term" value="C:periplasmic space"/>
    <property type="evidence" value="ECO:0007669"/>
    <property type="project" value="UniProtKB-SubCell"/>
</dbReference>
<comment type="similarity">
    <text evidence="2">Belongs to the bacterial solute-binding protein SsuA/TauA family.</text>
</comment>
<feature type="domain" description="Solute-binding protein family 3/N-terminal" evidence="5">
    <location>
        <begin position="43"/>
        <end position="272"/>
    </location>
</feature>
<dbReference type="PANTHER" id="PTHR30024:SF47">
    <property type="entry name" value="TAURINE-BINDING PERIPLASMIC PROTEIN"/>
    <property type="match status" value="1"/>
</dbReference>
<evidence type="ECO:0000256" key="1">
    <source>
        <dbReference type="ARBA" id="ARBA00004418"/>
    </source>
</evidence>
<accession>A0A8J3S8X5</accession>
<organism evidence="6 7">
    <name type="scientific">Planobispora rosea</name>
    <dbReference type="NCBI Taxonomy" id="35762"/>
    <lineage>
        <taxon>Bacteria</taxon>
        <taxon>Bacillati</taxon>
        <taxon>Actinomycetota</taxon>
        <taxon>Actinomycetes</taxon>
        <taxon>Streptosporangiales</taxon>
        <taxon>Streptosporangiaceae</taxon>
        <taxon>Planobispora</taxon>
    </lineage>
</organism>
<dbReference type="GO" id="GO:0042918">
    <property type="term" value="P:alkanesulfonate transmembrane transport"/>
    <property type="evidence" value="ECO:0007669"/>
    <property type="project" value="TreeGrafter"/>
</dbReference>
<gene>
    <name evidence="6" type="primary">ssuA_2</name>
    <name evidence="6" type="ORF">Pro02_73870</name>
</gene>
<dbReference type="EMBL" id="BOOI01000097">
    <property type="protein sequence ID" value="GIH88979.1"/>
    <property type="molecule type" value="Genomic_DNA"/>
</dbReference>
<dbReference type="Proteomes" id="UP000655044">
    <property type="component" value="Unassembled WGS sequence"/>
</dbReference>
<dbReference type="SMART" id="SM00062">
    <property type="entry name" value="PBPb"/>
    <property type="match status" value="1"/>
</dbReference>
<evidence type="ECO:0000259" key="5">
    <source>
        <dbReference type="SMART" id="SM00062"/>
    </source>
</evidence>
<comment type="caution">
    <text evidence="6">The sequence shown here is derived from an EMBL/GenBank/DDBJ whole genome shotgun (WGS) entry which is preliminary data.</text>
</comment>
<evidence type="ECO:0000256" key="3">
    <source>
        <dbReference type="ARBA" id="ARBA00022729"/>
    </source>
</evidence>
<proteinExistence type="inferred from homology"/>
<name>A0A8J3S8X5_PLARO</name>
<reference evidence="6" key="1">
    <citation type="submission" date="2021-01" db="EMBL/GenBank/DDBJ databases">
        <title>Whole genome shotgun sequence of Planobispora rosea NBRC 15558.</title>
        <authorList>
            <person name="Komaki H."/>
            <person name="Tamura T."/>
        </authorList>
    </citation>
    <scope>NUCLEOTIDE SEQUENCE</scope>
    <source>
        <strain evidence="6">NBRC 15558</strain>
    </source>
</reference>
<dbReference type="SUPFAM" id="SSF53850">
    <property type="entry name" value="Periplasmic binding protein-like II"/>
    <property type="match status" value="1"/>
</dbReference>
<protein>
    <submittedName>
        <fullName evidence="6">Sulfonate ABC transporter substrate-binding protein</fullName>
    </submittedName>
</protein>
<evidence type="ECO:0000256" key="2">
    <source>
        <dbReference type="ARBA" id="ARBA00010742"/>
    </source>
</evidence>
<evidence type="ECO:0000313" key="6">
    <source>
        <dbReference type="EMBL" id="GIH88979.1"/>
    </source>
</evidence>
<feature type="signal peptide" evidence="4">
    <location>
        <begin position="1"/>
        <end position="20"/>
    </location>
</feature>
<dbReference type="Gene3D" id="3.40.190.10">
    <property type="entry name" value="Periplasmic binding protein-like II"/>
    <property type="match status" value="2"/>
</dbReference>
<dbReference type="AlphaFoldDB" id="A0A8J3S8X5"/>
<feature type="chain" id="PRO_5039466168" evidence="4">
    <location>
        <begin position="21"/>
        <end position="327"/>
    </location>
</feature>
<dbReference type="Pfam" id="PF13379">
    <property type="entry name" value="NMT1_2"/>
    <property type="match status" value="1"/>
</dbReference>
<comment type="subcellular location">
    <subcellularLocation>
        <location evidence="1">Periplasm</location>
    </subcellularLocation>
</comment>
<keyword evidence="7" id="KW-1185">Reference proteome</keyword>
<sequence>MRINLRVHAAIGIITLAALTACGGSDSQSPSGTGGSAGLETTELTVGILPVPDNAALFIAREKGFFEDEGLTVKTETIQGGAAAIPSLRSGTLDVSMTNYVSAFVAAEAGVKLKIITDLYQAGPDVFNIIAAKDSPVSSVADLKGRTIAVNTLKNIGTLAVTTTLKSGGLTAGDVKFVEMPLPNMAAALQKGDIDAAWTTEPFLTGAQKGIGAKKIADTMTGPMDGFPIAGFAVTAEFAEKNPKSLAAFQRAVAKAQQLAAADRKAVEKVLPTYTKIDAATAAAIKLGTFPTAMDPQRLQRVADVMLQQQYLKSSIDAATLILGPTG</sequence>
<dbReference type="RefSeq" id="WP_189244038.1">
    <property type="nucleotide sequence ID" value="NZ_BMQP01000068.1"/>
</dbReference>
<dbReference type="PROSITE" id="PS51257">
    <property type="entry name" value="PROKAR_LIPOPROTEIN"/>
    <property type="match status" value="1"/>
</dbReference>
<evidence type="ECO:0000313" key="7">
    <source>
        <dbReference type="Proteomes" id="UP000655044"/>
    </source>
</evidence>
<dbReference type="InterPro" id="IPR001638">
    <property type="entry name" value="Solute-binding_3/MltF_N"/>
</dbReference>
<keyword evidence="3 4" id="KW-0732">Signal</keyword>